<protein>
    <recommendedName>
        <fullName evidence="4">Tetratricopeptide repeat protein</fullName>
    </recommendedName>
</protein>
<dbReference type="Proteomes" id="UP001177769">
    <property type="component" value="Chromosome"/>
</dbReference>
<evidence type="ECO:0000313" key="3">
    <source>
        <dbReference type="Proteomes" id="UP001177769"/>
    </source>
</evidence>
<accession>A0AA95ND93</accession>
<evidence type="ECO:0000313" key="2">
    <source>
        <dbReference type="EMBL" id="WIT10079.1"/>
    </source>
</evidence>
<dbReference type="SUPFAM" id="SSF48452">
    <property type="entry name" value="TPR-like"/>
    <property type="match status" value="2"/>
</dbReference>
<dbReference type="KEGG" id="pais:PFX98_14160"/>
<sequence>MSKKGQGTAGGTTERLRWERALMRHPRLALPRLRAGMKATDPARARAALLGAFFVLERWGRAAELQGELQAELQTLRREVERQRSLSEAAELSEALGRLHYQRGDYVQACQAWSETLDWAEDDSRPACLARIGLAHLCYALGDWARGGRVLDQAELHYARLAQDPYLRAKIALNRAASLRATQGPQAARVVLDEALAAAREAGHADYQAEAIWHQARCARDSGDAAQALRLADQALVSAQRCGYRWLHAQAALLLCELTSGETALGWAGQALSLAEALQSRHLQAAAHGRLADLMREQGELGPSWHHLQQRQRLESTLDQGQLPTQLEALARFDTDPHGADALLLSLAGQSWPLDDVAEFERQWRALLPRLVEALGLSGIDLQWERLSERQGERPGQRAAAPAAPDAARLELSLRLATKQIGRLLLWRPAGASWSRADSNRANRLASWLEGLLGRLEQSLQRAETQAAEHAELLGLDRLLAAQLDAWGRQLSQADAPLQLIAPPLVQQMAALAQYRRDAQDQQVCDFVLASELAQLQAVYAPLLQAQGCELRCEVAPGLSLKHPRAQCLRLLSELIALALARGARRLSLEAEPHGSDQLLRLRCCDGLATPRAGLELLQLQARRLGGTCQTRPWGLEISLPTQGLSAPVPAPARRGRKRDR</sequence>
<keyword evidence="3" id="KW-1185">Reference proteome</keyword>
<keyword evidence="1" id="KW-0175">Coiled coil</keyword>
<dbReference type="RefSeq" id="WP_285231148.1">
    <property type="nucleotide sequence ID" value="NZ_CP116346.1"/>
</dbReference>
<dbReference type="EMBL" id="CP116346">
    <property type="protein sequence ID" value="WIT10079.1"/>
    <property type="molecule type" value="Genomic_DNA"/>
</dbReference>
<name>A0AA95ND93_9BURK</name>
<feature type="coiled-coil region" evidence="1">
    <location>
        <begin position="62"/>
        <end position="93"/>
    </location>
</feature>
<reference evidence="2" key="1">
    <citation type="submission" date="2023-01" db="EMBL/GenBank/DDBJ databases">
        <title>Whole genome sequence of Paucibacter sp. S2-9 isolated from pond sediment.</title>
        <authorList>
            <person name="Jung J.Y."/>
        </authorList>
    </citation>
    <scope>NUCLEOTIDE SEQUENCE</scope>
    <source>
        <strain evidence="2">S2-9</strain>
    </source>
</reference>
<evidence type="ECO:0000256" key="1">
    <source>
        <dbReference type="SAM" id="Coils"/>
    </source>
</evidence>
<dbReference type="Gene3D" id="1.25.40.10">
    <property type="entry name" value="Tetratricopeptide repeat domain"/>
    <property type="match status" value="1"/>
</dbReference>
<gene>
    <name evidence="2" type="ORF">PFX98_14160</name>
</gene>
<dbReference type="AlphaFoldDB" id="A0AA95ND93"/>
<evidence type="ECO:0008006" key="4">
    <source>
        <dbReference type="Google" id="ProtNLM"/>
    </source>
</evidence>
<dbReference type="InterPro" id="IPR011990">
    <property type="entry name" value="TPR-like_helical_dom_sf"/>
</dbReference>
<organism evidence="2 3">
    <name type="scientific">Paucibacter sediminis</name>
    <dbReference type="NCBI Taxonomy" id="3019553"/>
    <lineage>
        <taxon>Bacteria</taxon>
        <taxon>Pseudomonadati</taxon>
        <taxon>Pseudomonadota</taxon>
        <taxon>Betaproteobacteria</taxon>
        <taxon>Burkholderiales</taxon>
        <taxon>Sphaerotilaceae</taxon>
        <taxon>Roseateles</taxon>
    </lineage>
</organism>
<proteinExistence type="predicted"/>